<keyword evidence="1" id="KW-0812">Transmembrane</keyword>
<feature type="domain" description="Insertion element IS402-like" evidence="2">
    <location>
        <begin position="21"/>
        <end position="68"/>
    </location>
</feature>
<protein>
    <submittedName>
        <fullName evidence="3">Transposase</fullName>
    </submittedName>
</protein>
<proteinExistence type="predicted"/>
<dbReference type="EMBL" id="CP063311">
    <property type="protein sequence ID" value="QOV21573.1"/>
    <property type="molecule type" value="Genomic_DNA"/>
</dbReference>
<gene>
    <name evidence="3" type="ORF">IM676_12550</name>
</gene>
<organism evidence="3 4">
    <name type="scientific">Anabaenopsis elenkinii CCIBt3563</name>
    <dbReference type="NCBI Taxonomy" id="2779889"/>
    <lineage>
        <taxon>Bacteria</taxon>
        <taxon>Bacillati</taxon>
        <taxon>Cyanobacteriota</taxon>
        <taxon>Cyanophyceae</taxon>
        <taxon>Nostocales</taxon>
        <taxon>Nodulariaceae</taxon>
        <taxon>Anabaenopsis</taxon>
    </lineage>
</organism>
<dbReference type="KEGG" id="aee:IM676_12550"/>
<dbReference type="Pfam" id="PF13340">
    <property type="entry name" value="DUF4096"/>
    <property type="match status" value="1"/>
</dbReference>
<evidence type="ECO:0000313" key="4">
    <source>
        <dbReference type="Proteomes" id="UP000593846"/>
    </source>
</evidence>
<keyword evidence="4" id="KW-1185">Reference proteome</keyword>
<name>A0A7U3RYG7_9CYAN</name>
<evidence type="ECO:0000313" key="3">
    <source>
        <dbReference type="EMBL" id="QOV21573.1"/>
    </source>
</evidence>
<evidence type="ECO:0000256" key="1">
    <source>
        <dbReference type="SAM" id="Phobius"/>
    </source>
</evidence>
<sequence length="69" mass="7979">MTKAMNPSYPGNLTLEQWKVSIPESKPGIRKRSLDMLAIVNAILYILCVACAWRMLPKDFPKWKKVYHS</sequence>
<dbReference type="PANTHER" id="PTHR30007:SF0">
    <property type="entry name" value="TRANSPOSASE"/>
    <property type="match status" value="1"/>
</dbReference>
<dbReference type="AlphaFoldDB" id="A0A7U3RYG7"/>
<keyword evidence="1" id="KW-1133">Transmembrane helix</keyword>
<accession>A0A7U3RYG7</accession>
<keyword evidence="1" id="KW-0472">Membrane</keyword>
<evidence type="ECO:0000259" key="2">
    <source>
        <dbReference type="Pfam" id="PF13340"/>
    </source>
</evidence>
<reference evidence="4" key="1">
    <citation type="submission" date="2020-10" db="EMBL/GenBank/DDBJ databases">
        <title>Genome-based taxonomic classification of the species Anabaenopsis elenkinii.</title>
        <authorList>
            <person name="Delbaje E."/>
            <person name="Andreote A.P.D."/>
            <person name="Pellegrinetti T.A."/>
            <person name="Cruz R.B."/>
            <person name="Branco L.H.Z."/>
            <person name="Fiore M.F."/>
        </authorList>
    </citation>
    <scope>NUCLEOTIDE SEQUENCE [LARGE SCALE GENOMIC DNA]</scope>
    <source>
        <strain evidence="4">CCIBt3563</strain>
    </source>
</reference>
<dbReference type="InterPro" id="IPR025161">
    <property type="entry name" value="IS402-like_dom"/>
</dbReference>
<dbReference type="Proteomes" id="UP000593846">
    <property type="component" value="Chromosome"/>
</dbReference>
<dbReference type="PANTHER" id="PTHR30007">
    <property type="entry name" value="PHP DOMAIN PROTEIN"/>
    <property type="match status" value="1"/>
</dbReference>
<feature type="transmembrane region" description="Helical" evidence="1">
    <location>
        <begin position="36"/>
        <end position="56"/>
    </location>
</feature>